<dbReference type="STRING" id="478801.Ksed_06930"/>
<accession>C7NLT7</accession>
<evidence type="ECO:0000313" key="1">
    <source>
        <dbReference type="EMBL" id="ACV05753.1"/>
    </source>
</evidence>
<sequence>MSDRPRRPALRAPWQLDQQVGGSDPADAVELSHTTAQVLVHRGRAADDPEVTRRLVELVDDLGLDALALLWADRPARSLPGVLWRLYALRQWVASRPQGAAREYRDGVLAAEVSHAVAGVVDPPGPQEVHDLVDAVLHGVYAGDLAVALERAAAFCRVVSAGRGAQDAPRSEPVHPGGVARDEGARRGLALLDTAADLSAGAVLWRAGQLV</sequence>
<keyword evidence="2" id="KW-1185">Reference proteome</keyword>
<dbReference type="RefSeq" id="WP_012802168.1">
    <property type="nucleotide sequence ID" value="NC_013169.1"/>
</dbReference>
<dbReference type="AlphaFoldDB" id="C7NLT7"/>
<dbReference type="HOGENOM" id="CLU_087285_0_0_11"/>
<proteinExistence type="predicted"/>
<name>C7NLT7_KYTSD</name>
<reference evidence="1 2" key="1">
    <citation type="journal article" date="2009" name="Stand. Genomic Sci.">
        <title>Complete genome sequence of Kytococcus sedentarius type strain (541).</title>
        <authorList>
            <person name="Sims D."/>
            <person name="Brettin T."/>
            <person name="Detter J.C."/>
            <person name="Han C."/>
            <person name="Lapidus A."/>
            <person name="Copeland A."/>
            <person name="Glavina Del Rio T."/>
            <person name="Nolan M."/>
            <person name="Chen F."/>
            <person name="Lucas S."/>
            <person name="Tice H."/>
            <person name="Cheng J.F."/>
            <person name="Bruce D."/>
            <person name="Goodwin L."/>
            <person name="Pitluck S."/>
            <person name="Ovchinnikova G."/>
            <person name="Pati A."/>
            <person name="Ivanova N."/>
            <person name="Mavrommatis K."/>
            <person name="Chen A."/>
            <person name="Palaniappan K."/>
            <person name="D'haeseleer P."/>
            <person name="Chain P."/>
            <person name="Bristow J."/>
            <person name="Eisen J.A."/>
            <person name="Markowitz V."/>
            <person name="Hugenholtz P."/>
            <person name="Schneider S."/>
            <person name="Goker M."/>
            <person name="Pukall R."/>
            <person name="Kyrpides N.C."/>
            <person name="Klenk H.P."/>
        </authorList>
    </citation>
    <scope>NUCLEOTIDE SEQUENCE [LARGE SCALE GENOMIC DNA]</scope>
    <source>
        <strain evidence="2">ATCC 14392 / DSM 20547 / JCM 11482 / CCUG 33030 / NBRC 15357 / NCTC 11040 / CCM 314 / 541</strain>
    </source>
</reference>
<dbReference type="EMBL" id="CP001686">
    <property type="protein sequence ID" value="ACV05753.1"/>
    <property type="molecule type" value="Genomic_DNA"/>
</dbReference>
<dbReference type="KEGG" id="kse:Ksed_06930"/>
<dbReference type="eggNOG" id="ENOG502ZAXG">
    <property type="taxonomic scope" value="Bacteria"/>
</dbReference>
<evidence type="ECO:0008006" key="3">
    <source>
        <dbReference type="Google" id="ProtNLM"/>
    </source>
</evidence>
<dbReference type="Proteomes" id="UP000006666">
    <property type="component" value="Chromosome"/>
</dbReference>
<gene>
    <name evidence="1" type="ordered locus">Ksed_06930</name>
</gene>
<protein>
    <recommendedName>
        <fullName evidence="3">Thymidine phosphorylase</fullName>
    </recommendedName>
</protein>
<organism evidence="1 2">
    <name type="scientific">Kytococcus sedentarius (strain ATCC 14392 / DSM 20547 / JCM 11482 / CCUG 33030 / NBRC 15357 / NCTC 11040 / CCM 314 / 541)</name>
    <name type="common">Micrococcus sedentarius</name>
    <dbReference type="NCBI Taxonomy" id="478801"/>
    <lineage>
        <taxon>Bacteria</taxon>
        <taxon>Bacillati</taxon>
        <taxon>Actinomycetota</taxon>
        <taxon>Actinomycetes</taxon>
        <taxon>Micrococcales</taxon>
        <taxon>Kytococcaceae</taxon>
        <taxon>Kytococcus</taxon>
    </lineage>
</organism>
<evidence type="ECO:0000313" key="2">
    <source>
        <dbReference type="Proteomes" id="UP000006666"/>
    </source>
</evidence>